<feature type="domain" description="HTH araC/xylS-type" evidence="4">
    <location>
        <begin position="161"/>
        <end position="259"/>
    </location>
</feature>
<gene>
    <name evidence="5" type="ordered locus">RLO149_c019730</name>
</gene>
<dbReference type="AlphaFoldDB" id="F7ZKE0"/>
<proteinExistence type="predicted"/>
<keyword evidence="2" id="KW-0238">DNA-binding</keyword>
<dbReference type="InterPro" id="IPR009057">
    <property type="entry name" value="Homeodomain-like_sf"/>
</dbReference>
<keyword evidence="3" id="KW-0804">Transcription</keyword>
<organism evidence="5 6">
    <name type="scientific">Roseobacter litoralis (strain ATCC 49566 / DSM 6996 / JCM 21268 / NBRC 15278 / OCh 149)</name>
    <dbReference type="NCBI Taxonomy" id="391595"/>
    <lineage>
        <taxon>Bacteria</taxon>
        <taxon>Pseudomonadati</taxon>
        <taxon>Pseudomonadota</taxon>
        <taxon>Alphaproteobacteria</taxon>
        <taxon>Rhodobacterales</taxon>
        <taxon>Roseobacteraceae</taxon>
        <taxon>Roseobacter</taxon>
    </lineage>
</organism>
<dbReference type="Pfam" id="PF12833">
    <property type="entry name" value="HTH_18"/>
    <property type="match status" value="1"/>
</dbReference>
<dbReference type="Proteomes" id="UP000001353">
    <property type="component" value="Chromosome"/>
</dbReference>
<dbReference type="STRING" id="391595.RLO149_c019730"/>
<dbReference type="SMART" id="SM00342">
    <property type="entry name" value="HTH_ARAC"/>
    <property type="match status" value="1"/>
</dbReference>
<evidence type="ECO:0000256" key="2">
    <source>
        <dbReference type="ARBA" id="ARBA00023125"/>
    </source>
</evidence>
<dbReference type="SUPFAM" id="SSF51215">
    <property type="entry name" value="Regulatory protein AraC"/>
    <property type="match status" value="1"/>
</dbReference>
<evidence type="ECO:0000259" key="4">
    <source>
        <dbReference type="PROSITE" id="PS01124"/>
    </source>
</evidence>
<dbReference type="GO" id="GO:0003700">
    <property type="term" value="F:DNA-binding transcription factor activity"/>
    <property type="evidence" value="ECO:0007669"/>
    <property type="project" value="InterPro"/>
</dbReference>
<name>F7ZKE0_ROSLO</name>
<keyword evidence="1" id="KW-0805">Transcription regulation</keyword>
<dbReference type="PANTHER" id="PTHR43280">
    <property type="entry name" value="ARAC-FAMILY TRANSCRIPTIONAL REGULATOR"/>
    <property type="match status" value="1"/>
</dbReference>
<dbReference type="InterPro" id="IPR037923">
    <property type="entry name" value="HTH-like"/>
</dbReference>
<dbReference type="GO" id="GO:0043565">
    <property type="term" value="F:sequence-specific DNA binding"/>
    <property type="evidence" value="ECO:0007669"/>
    <property type="project" value="InterPro"/>
</dbReference>
<evidence type="ECO:0000256" key="3">
    <source>
        <dbReference type="ARBA" id="ARBA00023163"/>
    </source>
</evidence>
<dbReference type="OrthoDB" id="9814125at2"/>
<keyword evidence="6" id="KW-1185">Reference proteome</keyword>
<evidence type="ECO:0000313" key="6">
    <source>
        <dbReference type="Proteomes" id="UP000001353"/>
    </source>
</evidence>
<dbReference type="EMBL" id="CP002623">
    <property type="protein sequence ID" value="AEI93959.1"/>
    <property type="molecule type" value="Genomic_DNA"/>
</dbReference>
<dbReference type="SUPFAM" id="SSF46689">
    <property type="entry name" value="Homeodomain-like"/>
    <property type="match status" value="1"/>
</dbReference>
<dbReference type="eggNOG" id="COG2207">
    <property type="taxonomic scope" value="Bacteria"/>
</dbReference>
<evidence type="ECO:0000313" key="5">
    <source>
        <dbReference type="EMBL" id="AEI93959.1"/>
    </source>
</evidence>
<dbReference type="Gene3D" id="1.10.10.60">
    <property type="entry name" value="Homeodomain-like"/>
    <property type="match status" value="1"/>
</dbReference>
<evidence type="ECO:0000256" key="1">
    <source>
        <dbReference type="ARBA" id="ARBA00023015"/>
    </source>
</evidence>
<accession>F7ZKE0</accession>
<dbReference type="PANTHER" id="PTHR43280:SF32">
    <property type="entry name" value="TRANSCRIPTIONAL REGULATORY PROTEIN"/>
    <property type="match status" value="1"/>
</dbReference>
<dbReference type="PROSITE" id="PS01124">
    <property type="entry name" value="HTH_ARAC_FAMILY_2"/>
    <property type="match status" value="1"/>
</dbReference>
<protein>
    <submittedName>
        <fullName evidence="5">Transcriptional regulator-like protein</fullName>
    </submittedName>
</protein>
<sequence length="267" mass="29370">MIADLRIQTLSQLSAGHEWRLSLPHDRPEQLLIWVTRGQGRLLLDGQRRGIGAHNAILVPARHLFALDLGRQAVGQVVILPDGSTLDFPQTPSQLRIRDGSAMGELTALIESAAREQQTARPLMEAALSAHGTLISIWLQRQLALEEHIAPRPNAAARLTSAYASRITQHFHQPMTMADHAEALQVTPTHLTRACKAATGRTAAELLTDRILYEARQLLTNTSVPAQDIARFLGFGSAAYFTRFMVHHTRSTPSALRRTATKPKDAA</sequence>
<dbReference type="KEGG" id="rli:RLO149_c019730"/>
<dbReference type="HOGENOM" id="CLU_000445_88_2_5"/>
<reference evidence="5 6" key="1">
    <citation type="journal article" date="2011" name="BMC Genomics">
        <title>Comparative genome analysis and genome-guided physiological analysis of Roseobacter litoralis.</title>
        <authorList>
            <person name="Kalhoefer D."/>
            <person name="Thole S."/>
            <person name="Voget S."/>
            <person name="Lehmann R."/>
            <person name="Liesegang H."/>
            <person name="Wollher A."/>
            <person name="Daniel R."/>
            <person name="Simon M."/>
            <person name="Brinkhoff T."/>
        </authorList>
    </citation>
    <scope>NUCLEOTIDE SEQUENCE [LARGE SCALE GENOMIC DNA]</scope>
    <source>
        <strain evidence="6">ATCC 49566 / DSM 6996 / JCM 21268 / NBRC 15278 / OCh 149</strain>
    </source>
</reference>
<dbReference type="InterPro" id="IPR018060">
    <property type="entry name" value="HTH_AraC"/>
</dbReference>